<dbReference type="EMBL" id="JAAGTG010000140">
    <property type="protein sequence ID" value="NDX16636.1"/>
    <property type="molecule type" value="Genomic_DNA"/>
</dbReference>
<feature type="non-terminal residue" evidence="1">
    <location>
        <position position="1"/>
    </location>
</feature>
<evidence type="ECO:0000313" key="1">
    <source>
        <dbReference type="EMBL" id="NDX16636.1"/>
    </source>
</evidence>
<comment type="caution">
    <text evidence="1">The sequence shown here is derived from an EMBL/GenBank/DDBJ whole genome shotgun (WGS) entry which is preliminary data.</text>
</comment>
<gene>
    <name evidence="1" type="ORF">G3N07_18700</name>
</gene>
<name>A0A6B2Q0N4_ACIBA</name>
<protein>
    <submittedName>
        <fullName evidence="1">Uncharacterized protein</fullName>
    </submittedName>
</protein>
<reference evidence="1" key="1">
    <citation type="submission" date="2020-02" db="EMBL/GenBank/DDBJ databases">
        <title>Whole genome shot-gun sequencing of clinical Carbapenem resistant A. baumannii.</title>
        <authorList>
            <person name="Veeraraghavan B."/>
            <person name="Mathur P."/>
            <person name="Vijayakumar S."/>
            <person name="Vasudevan K."/>
            <person name="Lincy M."/>
            <person name="Kirubananthan A."/>
        </authorList>
    </citation>
    <scope>NUCLEOTIDE SEQUENCE</scope>
    <source>
        <strain evidence="1">SP2442</strain>
    </source>
</reference>
<feature type="non-terminal residue" evidence="1">
    <location>
        <position position="84"/>
    </location>
</feature>
<proteinExistence type="predicted"/>
<accession>A0A6B2Q0N4</accession>
<sequence>TVQHQTSVNGQVLRPADTQSLEGTNYLHFAYPNEILRASANNTDLTTKFVSNDRVEITNASFTFNGQTYDLNGTYSVLSVADDR</sequence>
<organism evidence="1">
    <name type="scientific">Acinetobacter baumannii</name>
    <dbReference type="NCBI Taxonomy" id="470"/>
    <lineage>
        <taxon>Bacteria</taxon>
        <taxon>Pseudomonadati</taxon>
        <taxon>Pseudomonadota</taxon>
        <taxon>Gammaproteobacteria</taxon>
        <taxon>Moraxellales</taxon>
        <taxon>Moraxellaceae</taxon>
        <taxon>Acinetobacter</taxon>
        <taxon>Acinetobacter calcoaceticus/baumannii complex</taxon>
    </lineage>
</organism>
<dbReference type="AlphaFoldDB" id="A0A6B2Q0N4"/>
<dbReference type="RefSeq" id="WP_216075117.1">
    <property type="nucleotide sequence ID" value="NZ_JAAGTG010000140.1"/>
</dbReference>